<evidence type="ECO:0000256" key="1">
    <source>
        <dbReference type="ARBA" id="ARBA00004123"/>
    </source>
</evidence>
<dbReference type="Pfam" id="PF05669">
    <property type="entry name" value="Med31"/>
    <property type="match status" value="1"/>
</dbReference>
<gene>
    <name evidence="10" type="ORF">HYPBUDRAFT_153630</name>
</gene>
<dbReference type="RefSeq" id="XP_020075207.1">
    <property type="nucleotide sequence ID" value="XM_020221644.1"/>
</dbReference>
<proteinExistence type="inferred from homology"/>
<name>A0A1E4RFV3_9ASCO</name>
<sequence>MEEELPTRWEIELEFVQSLGNIQYLNYLAQNDYLTNECFLNYLNYLNYWKEPRYSKYLVYPNCLHILTLLQSEEFRRSIVNPDFMNSLMNDMVKRWQSPDDIFSSGSPNTTPNNQQQSQHDQQQQKDQGLATNGIEVRVDDVDPKGSDPSPDIKMEKPETHEPEVKLDDKNSFKPPETVKIEESAVETNNGTAAEDPQSAEGGNPSDAIEIDG</sequence>
<dbReference type="STRING" id="984485.A0A1E4RFV3"/>
<feature type="region of interest" description="Disordered" evidence="9">
    <location>
        <begin position="98"/>
        <end position="213"/>
    </location>
</feature>
<dbReference type="InterPro" id="IPR038089">
    <property type="entry name" value="Med31_sf"/>
</dbReference>
<reference evidence="11" key="1">
    <citation type="submission" date="2016-05" db="EMBL/GenBank/DDBJ databases">
        <title>Comparative genomics of biotechnologically important yeasts.</title>
        <authorList>
            <consortium name="DOE Joint Genome Institute"/>
            <person name="Riley R."/>
            <person name="Haridas S."/>
            <person name="Wolfe K.H."/>
            <person name="Lopes M.R."/>
            <person name="Hittinger C.T."/>
            <person name="Goker M."/>
            <person name="Salamov A."/>
            <person name="Wisecaver J."/>
            <person name="Long T.M."/>
            <person name="Aerts A.L."/>
            <person name="Barry K."/>
            <person name="Choi C."/>
            <person name="Clum A."/>
            <person name="Coughlan A.Y."/>
            <person name="Deshpande S."/>
            <person name="Douglass A.P."/>
            <person name="Hanson S.J."/>
            <person name="Klenk H.-P."/>
            <person name="Labutti K."/>
            <person name="Lapidus A."/>
            <person name="Lindquist E."/>
            <person name="Lipzen A."/>
            <person name="Meier-Kolthoff J.P."/>
            <person name="Ohm R.A."/>
            <person name="Otillar R.P."/>
            <person name="Pangilinan J."/>
            <person name="Peng Y."/>
            <person name="Rokas A."/>
            <person name="Rosa C.A."/>
            <person name="Scheuner C."/>
            <person name="Sibirny A.A."/>
            <person name="Slot J.C."/>
            <person name="Stielow J.B."/>
            <person name="Sun H."/>
            <person name="Kurtzman C.P."/>
            <person name="Blackwell M."/>
            <person name="Grigoriev I.V."/>
            <person name="Jeffries T.W."/>
        </authorList>
    </citation>
    <scope>NUCLEOTIDE SEQUENCE [LARGE SCALE GENOMIC DNA]</scope>
    <source>
        <strain evidence="11">NRRL Y-1933</strain>
    </source>
</reference>
<evidence type="ECO:0000256" key="4">
    <source>
        <dbReference type="ARBA" id="ARBA00023015"/>
    </source>
</evidence>
<dbReference type="Proteomes" id="UP000095085">
    <property type="component" value="Unassembled WGS sequence"/>
</dbReference>
<keyword evidence="4 8" id="KW-0805">Transcription regulation</keyword>
<dbReference type="GO" id="GO:0016592">
    <property type="term" value="C:mediator complex"/>
    <property type="evidence" value="ECO:0007669"/>
    <property type="project" value="InterPro"/>
</dbReference>
<protein>
    <recommendedName>
        <fullName evidence="3 8">Mediator of RNA polymerase II transcription subunit 31</fullName>
    </recommendedName>
</protein>
<dbReference type="InterPro" id="IPR008831">
    <property type="entry name" value="Mediator_Med31"/>
</dbReference>
<evidence type="ECO:0000256" key="5">
    <source>
        <dbReference type="ARBA" id="ARBA00023159"/>
    </source>
</evidence>
<dbReference type="GO" id="GO:0006355">
    <property type="term" value="P:regulation of DNA-templated transcription"/>
    <property type="evidence" value="ECO:0007669"/>
    <property type="project" value="InterPro"/>
</dbReference>
<feature type="compositionally biased region" description="Basic and acidic residues" evidence="9">
    <location>
        <begin position="137"/>
        <end position="183"/>
    </location>
</feature>
<dbReference type="GeneID" id="30996193"/>
<comment type="subcellular location">
    <subcellularLocation>
        <location evidence="1 8">Nucleus</location>
    </subcellularLocation>
</comment>
<evidence type="ECO:0000256" key="2">
    <source>
        <dbReference type="ARBA" id="ARBA00006378"/>
    </source>
</evidence>
<accession>A0A1E4RFV3</accession>
<evidence type="ECO:0000256" key="6">
    <source>
        <dbReference type="ARBA" id="ARBA00023163"/>
    </source>
</evidence>
<feature type="compositionally biased region" description="Low complexity" evidence="9">
    <location>
        <begin position="107"/>
        <end position="128"/>
    </location>
</feature>
<dbReference type="Gene3D" id="1.10.10.1340">
    <property type="entry name" value="Mediator of RNA polymerase II, submodule Med31 (Soh1)"/>
    <property type="match status" value="1"/>
</dbReference>
<evidence type="ECO:0000256" key="3">
    <source>
        <dbReference type="ARBA" id="ARBA00019660"/>
    </source>
</evidence>
<evidence type="ECO:0000256" key="7">
    <source>
        <dbReference type="ARBA" id="ARBA00023242"/>
    </source>
</evidence>
<dbReference type="EMBL" id="KV454543">
    <property type="protein sequence ID" value="ODV66140.1"/>
    <property type="molecule type" value="Genomic_DNA"/>
</dbReference>
<dbReference type="AlphaFoldDB" id="A0A1E4RFV3"/>
<comment type="function">
    <text evidence="8">Component of the Mediator complex, a coactivator involved in the regulated transcription of nearly all RNA polymerase II-dependent genes. Mediator functions as a bridge to convey information from gene-specific regulatory proteins to the basal RNA polymerase II transcription machinery. Mediator is recruited to promoters by direct interactions with regulatory proteins and serves as a scaffold for the assembly of a functional preinitiation complex with RNA polymerase II and the general transcription factors.</text>
</comment>
<dbReference type="OrthoDB" id="10257739at2759"/>
<organism evidence="10 11">
    <name type="scientific">Hyphopichia burtonii NRRL Y-1933</name>
    <dbReference type="NCBI Taxonomy" id="984485"/>
    <lineage>
        <taxon>Eukaryota</taxon>
        <taxon>Fungi</taxon>
        <taxon>Dikarya</taxon>
        <taxon>Ascomycota</taxon>
        <taxon>Saccharomycotina</taxon>
        <taxon>Pichiomycetes</taxon>
        <taxon>Debaryomycetaceae</taxon>
        <taxon>Hyphopichia</taxon>
    </lineage>
</organism>
<keyword evidence="11" id="KW-1185">Reference proteome</keyword>
<comment type="similarity">
    <text evidence="2 8">Belongs to the Mediator complex subunit 31 family.</text>
</comment>
<evidence type="ECO:0000256" key="9">
    <source>
        <dbReference type="SAM" id="MobiDB-lite"/>
    </source>
</evidence>
<evidence type="ECO:0000256" key="8">
    <source>
        <dbReference type="RuleBase" id="RU364129"/>
    </source>
</evidence>
<evidence type="ECO:0000313" key="10">
    <source>
        <dbReference type="EMBL" id="ODV66140.1"/>
    </source>
</evidence>
<keyword evidence="6 8" id="KW-0804">Transcription</keyword>
<dbReference type="PANTHER" id="PTHR13186">
    <property type="entry name" value="MEDIATOR OF RNA POLYMERASE II TRANSCRIPTION SUBUNIT 31"/>
    <property type="match status" value="1"/>
</dbReference>
<keyword evidence="5 8" id="KW-0010">Activator</keyword>
<dbReference type="GO" id="GO:0003712">
    <property type="term" value="F:transcription coregulator activity"/>
    <property type="evidence" value="ECO:0007669"/>
    <property type="project" value="InterPro"/>
</dbReference>
<comment type="subunit">
    <text evidence="8">Component of the Mediator complex.</text>
</comment>
<keyword evidence="7 8" id="KW-0539">Nucleus</keyword>
<evidence type="ECO:0000313" key="11">
    <source>
        <dbReference type="Proteomes" id="UP000095085"/>
    </source>
</evidence>